<dbReference type="RefSeq" id="WP_233675965.1">
    <property type="nucleotide sequence ID" value="NZ_JAJUOS010000003.1"/>
</dbReference>
<dbReference type="InterPro" id="IPR050226">
    <property type="entry name" value="NagZ_Beta-hexosaminidase"/>
</dbReference>
<comment type="similarity">
    <text evidence="2">Belongs to the glycosyl hydrolase 3 family.</text>
</comment>
<dbReference type="SUPFAM" id="SSF51445">
    <property type="entry name" value="(Trans)glycosidases"/>
    <property type="match status" value="1"/>
</dbReference>
<evidence type="ECO:0000313" key="7">
    <source>
        <dbReference type="EMBL" id="MCE5972963.1"/>
    </source>
</evidence>
<keyword evidence="4" id="KW-0378">Hydrolase</keyword>
<evidence type="ECO:0000256" key="1">
    <source>
        <dbReference type="ARBA" id="ARBA00001231"/>
    </source>
</evidence>
<dbReference type="InterPro" id="IPR001764">
    <property type="entry name" value="Glyco_hydro_3_N"/>
</dbReference>
<dbReference type="InterPro" id="IPR019800">
    <property type="entry name" value="Glyco_hydro_3_AS"/>
</dbReference>
<sequence>MPAGATIFGCEGLTLSPSEAAFFRASDPWGFILFSRNIETPQQVVRLCSSLREAVGRAAPILIDQEGGRVQRLRAPHWREWLPPLDQARAASDVPRSFWLRARIQADELRSIGIDANCAPTCDIAGPRTHPFLQNRCLGADAATVITNARATAEGFLAGGVLPILKHMPGHGRAEADSHLDLPVVEADPADLAQTDFAPFRALRDLPMGMTAHIRFTAYDDVPATQSRKMIALIREQIGFDGLLMTDDIGMEALSGSKGARAAASIAAGCDVVLYCKGDMAPMEEVAEAAGLLTPAAAARADAALARRHAPDPVDIAALEAELVALLGDGADV</sequence>
<keyword evidence="8" id="KW-1185">Reference proteome</keyword>
<keyword evidence="5" id="KW-0326">Glycosidase</keyword>
<dbReference type="EMBL" id="JAJUOS010000003">
    <property type="protein sequence ID" value="MCE5972963.1"/>
    <property type="molecule type" value="Genomic_DNA"/>
</dbReference>
<evidence type="ECO:0000256" key="2">
    <source>
        <dbReference type="ARBA" id="ARBA00005336"/>
    </source>
</evidence>
<dbReference type="PANTHER" id="PTHR30480:SF13">
    <property type="entry name" value="BETA-HEXOSAMINIDASE"/>
    <property type="match status" value="1"/>
</dbReference>
<accession>A0ABS8YWN9</accession>
<name>A0ABS8YWN9_9RHOB</name>
<proteinExistence type="inferred from homology"/>
<evidence type="ECO:0000256" key="4">
    <source>
        <dbReference type="ARBA" id="ARBA00022801"/>
    </source>
</evidence>
<comment type="catalytic activity">
    <reaction evidence="1">
        <text>Hydrolysis of terminal non-reducing N-acetyl-D-hexosamine residues in N-acetyl-beta-D-hexosaminides.</text>
        <dbReference type="EC" id="3.2.1.52"/>
    </reaction>
</comment>
<organism evidence="7 8">
    <name type="scientific">Rhodobacter flavimaris</name>
    <dbReference type="NCBI Taxonomy" id="2907145"/>
    <lineage>
        <taxon>Bacteria</taxon>
        <taxon>Pseudomonadati</taxon>
        <taxon>Pseudomonadota</taxon>
        <taxon>Alphaproteobacteria</taxon>
        <taxon>Rhodobacterales</taxon>
        <taxon>Rhodobacter group</taxon>
        <taxon>Rhodobacter</taxon>
    </lineage>
</organism>
<dbReference type="EC" id="3.2.1.52" evidence="3"/>
<dbReference type="InterPro" id="IPR017853">
    <property type="entry name" value="GH"/>
</dbReference>
<reference evidence="7 8" key="1">
    <citation type="submission" date="2021-12" db="EMBL/GenBank/DDBJ databases">
        <title>Sinirhodobacter sp. WL0062 is a bacterium isolated from seawater.</title>
        <authorList>
            <person name="Wang L."/>
            <person name="He W."/>
            <person name="Zhang D.-F."/>
        </authorList>
    </citation>
    <scope>NUCLEOTIDE SEQUENCE [LARGE SCALE GENOMIC DNA]</scope>
    <source>
        <strain evidence="7 8">WL0062</strain>
    </source>
</reference>
<dbReference type="PROSITE" id="PS00775">
    <property type="entry name" value="GLYCOSYL_HYDROL_F3"/>
    <property type="match status" value="1"/>
</dbReference>
<evidence type="ECO:0000256" key="5">
    <source>
        <dbReference type="ARBA" id="ARBA00023295"/>
    </source>
</evidence>
<evidence type="ECO:0000259" key="6">
    <source>
        <dbReference type="Pfam" id="PF00933"/>
    </source>
</evidence>
<gene>
    <name evidence="7" type="ORF">LZA78_05680</name>
</gene>
<feature type="domain" description="Glycoside hydrolase family 3 N-terminal" evidence="6">
    <location>
        <begin position="30"/>
        <end position="294"/>
    </location>
</feature>
<evidence type="ECO:0000256" key="3">
    <source>
        <dbReference type="ARBA" id="ARBA00012663"/>
    </source>
</evidence>
<dbReference type="InterPro" id="IPR036962">
    <property type="entry name" value="Glyco_hydro_3_N_sf"/>
</dbReference>
<dbReference type="Proteomes" id="UP001521181">
    <property type="component" value="Unassembled WGS sequence"/>
</dbReference>
<dbReference type="PANTHER" id="PTHR30480">
    <property type="entry name" value="BETA-HEXOSAMINIDASE-RELATED"/>
    <property type="match status" value="1"/>
</dbReference>
<dbReference type="Gene3D" id="3.20.20.300">
    <property type="entry name" value="Glycoside hydrolase, family 3, N-terminal domain"/>
    <property type="match status" value="1"/>
</dbReference>
<dbReference type="Pfam" id="PF00933">
    <property type="entry name" value="Glyco_hydro_3"/>
    <property type="match status" value="1"/>
</dbReference>
<comment type="caution">
    <text evidence="7">The sequence shown here is derived from an EMBL/GenBank/DDBJ whole genome shotgun (WGS) entry which is preliminary data.</text>
</comment>
<protein>
    <recommendedName>
        <fullName evidence="3">beta-N-acetylhexosaminidase</fullName>
        <ecNumber evidence="3">3.2.1.52</ecNumber>
    </recommendedName>
</protein>
<evidence type="ECO:0000313" key="8">
    <source>
        <dbReference type="Proteomes" id="UP001521181"/>
    </source>
</evidence>